<evidence type="ECO:0000256" key="3">
    <source>
        <dbReference type="ARBA" id="ARBA00004769"/>
    </source>
</evidence>
<accession>A0A288Q5A5</accession>
<dbReference type="RefSeq" id="WP_070229370.1">
    <property type="nucleotide sequence ID" value="NZ_BJYO01000003.1"/>
</dbReference>
<dbReference type="PANTHER" id="PTHR20858">
    <property type="entry name" value="PHOSPHOMETHYLPYRIMIDINE KINASE"/>
    <property type="match status" value="1"/>
</dbReference>
<dbReference type="InterPro" id="IPR029056">
    <property type="entry name" value="Ribokinase-like"/>
</dbReference>
<comment type="similarity">
    <text evidence="4">Belongs to the ThiD family.</text>
</comment>
<evidence type="ECO:0000256" key="1">
    <source>
        <dbReference type="ARBA" id="ARBA00000151"/>
    </source>
</evidence>
<organism evidence="16 17">
    <name type="scientific">Weissella soli</name>
    <dbReference type="NCBI Taxonomy" id="155866"/>
    <lineage>
        <taxon>Bacteria</taxon>
        <taxon>Bacillati</taxon>
        <taxon>Bacillota</taxon>
        <taxon>Bacilli</taxon>
        <taxon>Lactobacillales</taxon>
        <taxon>Lactobacillaceae</taxon>
        <taxon>Weissella</taxon>
    </lineage>
</organism>
<comment type="caution">
    <text evidence="16">The sequence shown here is derived from an EMBL/GenBank/DDBJ whole genome shotgun (WGS) entry which is preliminary data.</text>
</comment>
<dbReference type="GO" id="GO:0008972">
    <property type="term" value="F:phosphomethylpyrimidine kinase activity"/>
    <property type="evidence" value="ECO:0007669"/>
    <property type="project" value="UniProtKB-EC"/>
</dbReference>
<keyword evidence="10 16" id="KW-0418">Kinase</keyword>
<evidence type="ECO:0000256" key="10">
    <source>
        <dbReference type="ARBA" id="ARBA00022777"/>
    </source>
</evidence>
<dbReference type="InterPro" id="IPR013749">
    <property type="entry name" value="PM/HMP-P_kinase-1"/>
</dbReference>
<dbReference type="GO" id="GO:0005829">
    <property type="term" value="C:cytosol"/>
    <property type="evidence" value="ECO:0007669"/>
    <property type="project" value="TreeGrafter"/>
</dbReference>
<evidence type="ECO:0000256" key="5">
    <source>
        <dbReference type="ARBA" id="ARBA00012135"/>
    </source>
</evidence>
<dbReference type="EC" id="2.7.4.7" evidence="6"/>
<evidence type="ECO:0000256" key="11">
    <source>
        <dbReference type="ARBA" id="ARBA00022840"/>
    </source>
</evidence>
<dbReference type="InterPro" id="IPR004399">
    <property type="entry name" value="HMP/HMP-P_kinase_dom"/>
</dbReference>
<evidence type="ECO:0000256" key="13">
    <source>
        <dbReference type="ARBA" id="ARBA00037917"/>
    </source>
</evidence>
<name>A0A288Q5A5_9LACO</name>
<evidence type="ECO:0000256" key="15">
    <source>
        <dbReference type="ARBA" id="ARBA00043176"/>
    </source>
</evidence>
<evidence type="ECO:0000313" key="17">
    <source>
        <dbReference type="Proteomes" id="UP000254912"/>
    </source>
</evidence>
<dbReference type="CDD" id="cd01169">
    <property type="entry name" value="HMPP_kinase"/>
    <property type="match status" value="1"/>
</dbReference>
<keyword evidence="12" id="KW-0784">Thiamine biosynthesis</keyword>
<keyword evidence="8" id="KW-0808">Transferase</keyword>
<reference evidence="16 17" key="1">
    <citation type="submission" date="2018-07" db="EMBL/GenBank/DDBJ databases">
        <title>Genomic Encyclopedia of Type Strains, Phase III (KMG-III): the genomes of soil and plant-associated and newly described type strains.</title>
        <authorList>
            <person name="Whitman W."/>
        </authorList>
    </citation>
    <scope>NUCLEOTIDE SEQUENCE [LARGE SCALE GENOMIC DNA]</scope>
    <source>
        <strain evidence="16 17">CECT 7031</strain>
    </source>
</reference>
<dbReference type="GO" id="GO:0005524">
    <property type="term" value="F:ATP binding"/>
    <property type="evidence" value="ECO:0007669"/>
    <property type="project" value="UniProtKB-KW"/>
</dbReference>
<dbReference type="GO" id="GO:0008902">
    <property type="term" value="F:hydroxymethylpyrimidine kinase activity"/>
    <property type="evidence" value="ECO:0007669"/>
    <property type="project" value="UniProtKB-EC"/>
</dbReference>
<keyword evidence="9" id="KW-0547">Nucleotide-binding</keyword>
<evidence type="ECO:0000256" key="6">
    <source>
        <dbReference type="ARBA" id="ARBA00012963"/>
    </source>
</evidence>
<dbReference type="SUPFAM" id="SSF53613">
    <property type="entry name" value="Ribokinase-like"/>
    <property type="match status" value="1"/>
</dbReference>
<comment type="pathway">
    <text evidence="3">Cofactor biosynthesis; thiamine diphosphate biosynthesis; 4-amino-2-methyl-5-diphosphomethylpyrimidine from 5-amino-1-(5-phospho-D-ribosyl)imidazole: step 3/3.</text>
</comment>
<evidence type="ECO:0000313" key="16">
    <source>
        <dbReference type="EMBL" id="RDL06629.1"/>
    </source>
</evidence>
<dbReference type="Proteomes" id="UP000254912">
    <property type="component" value="Unassembled WGS sequence"/>
</dbReference>
<evidence type="ECO:0000256" key="4">
    <source>
        <dbReference type="ARBA" id="ARBA00009879"/>
    </source>
</evidence>
<keyword evidence="11" id="KW-0067">ATP-binding</keyword>
<dbReference type="EC" id="2.7.1.49" evidence="5"/>
<evidence type="ECO:0000256" key="2">
    <source>
        <dbReference type="ARBA" id="ARBA00000565"/>
    </source>
</evidence>
<protein>
    <recommendedName>
        <fullName evidence="7">Hydroxymethylpyrimidine/phosphomethylpyrimidine kinase</fullName>
        <ecNumber evidence="5">2.7.1.49</ecNumber>
        <ecNumber evidence="6">2.7.4.7</ecNumber>
    </recommendedName>
    <alternativeName>
        <fullName evidence="14">Hydroxymethylpyrimidine kinase</fullName>
    </alternativeName>
    <alternativeName>
        <fullName evidence="15">Hydroxymethylpyrimidine phosphate kinase</fullName>
    </alternativeName>
</protein>
<comment type="catalytic activity">
    <reaction evidence="1">
        <text>4-amino-5-hydroxymethyl-2-methylpyrimidine + ATP = 4-amino-2-methyl-5-(phosphooxymethyl)pyrimidine + ADP + H(+)</text>
        <dbReference type="Rhea" id="RHEA:23096"/>
        <dbReference type="ChEBI" id="CHEBI:15378"/>
        <dbReference type="ChEBI" id="CHEBI:16892"/>
        <dbReference type="ChEBI" id="CHEBI:30616"/>
        <dbReference type="ChEBI" id="CHEBI:58354"/>
        <dbReference type="ChEBI" id="CHEBI:456216"/>
        <dbReference type="EC" id="2.7.1.49"/>
    </reaction>
</comment>
<dbReference type="Pfam" id="PF08543">
    <property type="entry name" value="Phos_pyr_kin"/>
    <property type="match status" value="1"/>
</dbReference>
<dbReference type="GeneID" id="94545254"/>
<evidence type="ECO:0000256" key="12">
    <source>
        <dbReference type="ARBA" id="ARBA00022977"/>
    </source>
</evidence>
<gene>
    <name evidence="16" type="ORF">DFP99_1012</name>
</gene>
<dbReference type="AlphaFoldDB" id="A0A288Q5A5"/>
<evidence type="ECO:0000256" key="8">
    <source>
        <dbReference type="ARBA" id="ARBA00022679"/>
    </source>
</evidence>
<dbReference type="Gene3D" id="3.40.1190.20">
    <property type="match status" value="1"/>
</dbReference>
<dbReference type="FunFam" id="3.40.1190.20:FF:000003">
    <property type="entry name" value="Phosphomethylpyrimidine kinase ThiD"/>
    <property type="match status" value="1"/>
</dbReference>
<dbReference type="KEGG" id="wso:WSWS_00040"/>
<proteinExistence type="inferred from homology"/>
<evidence type="ECO:0000256" key="9">
    <source>
        <dbReference type="ARBA" id="ARBA00022741"/>
    </source>
</evidence>
<keyword evidence="17" id="KW-1185">Reference proteome</keyword>
<dbReference type="GO" id="GO:0009228">
    <property type="term" value="P:thiamine biosynthetic process"/>
    <property type="evidence" value="ECO:0007669"/>
    <property type="project" value="UniProtKB-KW"/>
</dbReference>
<comment type="pathway">
    <text evidence="13">Cofactor biosynthesis; thiamine diphosphate biosynthesis; 4-amino-2-methyl-5-diphosphomethylpyrimidine from 5-amino-1-(5-phospho-D-ribosyl)imidazole: step 2/3.</text>
</comment>
<dbReference type="PANTHER" id="PTHR20858:SF17">
    <property type="entry name" value="HYDROXYMETHYLPYRIMIDINE_PHOSPHOMETHYLPYRIMIDINE KINASE THI20-RELATED"/>
    <property type="match status" value="1"/>
</dbReference>
<dbReference type="EMBL" id="QRAS01000002">
    <property type="protein sequence ID" value="RDL06629.1"/>
    <property type="molecule type" value="Genomic_DNA"/>
</dbReference>
<dbReference type="NCBIfam" id="TIGR00097">
    <property type="entry name" value="HMP-P_kinase"/>
    <property type="match status" value="1"/>
</dbReference>
<comment type="catalytic activity">
    <reaction evidence="2">
        <text>4-amino-2-methyl-5-(phosphooxymethyl)pyrimidine + ATP = 4-amino-2-methyl-5-(diphosphooxymethyl)pyrimidine + ADP</text>
        <dbReference type="Rhea" id="RHEA:19893"/>
        <dbReference type="ChEBI" id="CHEBI:30616"/>
        <dbReference type="ChEBI" id="CHEBI:57841"/>
        <dbReference type="ChEBI" id="CHEBI:58354"/>
        <dbReference type="ChEBI" id="CHEBI:456216"/>
        <dbReference type="EC" id="2.7.4.7"/>
    </reaction>
</comment>
<sequence length="269" mass="28878">MINEFPQVVTIGGSDSDGSAGIQADLYTFFARKTHGMSILTAAVAGNSYGIHAAHALPLDFIDAQFKALNDDFELKAAKTGMLADATLIHNVAENLQRVNFGYLVVDPVISTKHGATLLELAAVDTLKAELLPLADVTTPNFYEAEILANMQITSPADQMRAAERIQQLGVKNVMVKGQHGIDANQEMVRDYVLLADGEGFWLEGKFVNTDHINGTGDTLSSIIVAELAKGNSVKAAIQLAKQLTLAAITHEIEVGHKYGPINHWAVAD</sequence>
<evidence type="ECO:0000256" key="14">
    <source>
        <dbReference type="ARBA" id="ARBA00042102"/>
    </source>
</evidence>
<evidence type="ECO:0000256" key="7">
    <source>
        <dbReference type="ARBA" id="ARBA00019161"/>
    </source>
</evidence>